<dbReference type="PANTHER" id="PTHR43711:SF1">
    <property type="entry name" value="HISTIDINE KINASE 1"/>
    <property type="match status" value="1"/>
</dbReference>
<dbReference type="GO" id="GO:0000155">
    <property type="term" value="F:phosphorelay sensor kinase activity"/>
    <property type="evidence" value="ECO:0007669"/>
    <property type="project" value="InterPro"/>
</dbReference>
<sequence length="445" mass="52137">MVHRERLLFYLRANLLVWLLLFFPSVTTHAQEEEKMLEMFREFRELYEGDAEEDFYKKAHEYEEVLKKNNRLSDYYKIKCNEGFYDVRHMHIYQAMKTAKELDEDVRKNGDTEYYYLATGLFGDVYRVSYDTPKAKRYYLEALKQVGNRDPKFSMTTYLNLANLLNLADPETAIAYADKSIDLAKKIDNMEFLSLSLATKAFVTFLIDDDGKDFDLIYERYSYLKSRNDPGFNHRYDGVMDAAHAAYNHRYDEAIGIIKNQHLNVDSALSVIRVYTLAGDVKSCYASMRSLYNDLDSAFSVTQNANFDIISTERDLMLSREEAASNRELIRSMSHWIIGLFLTFLIIYILGRRQLLRKIRRQNKELKNALDKVEKANHMKLHFITGMGRELRTPLNVVAGFSQVLSSPDFSLTEQERKEMHERISENIDKLTNAINRMEAFSKEE</sequence>
<dbReference type="SUPFAM" id="SSF81901">
    <property type="entry name" value="HCP-like"/>
    <property type="match status" value="1"/>
</dbReference>
<name>A0A1H5V2W6_XYLRU</name>
<organism evidence="9 10">
    <name type="scientific">Xylanibacter ruminicola</name>
    <name type="common">Prevotella ruminicola</name>
    <dbReference type="NCBI Taxonomy" id="839"/>
    <lineage>
        <taxon>Bacteria</taxon>
        <taxon>Pseudomonadati</taxon>
        <taxon>Bacteroidota</taxon>
        <taxon>Bacteroidia</taxon>
        <taxon>Bacteroidales</taxon>
        <taxon>Prevotellaceae</taxon>
        <taxon>Xylanibacter</taxon>
    </lineage>
</organism>
<protein>
    <recommendedName>
        <fullName evidence="2">histidine kinase</fullName>
        <ecNumber evidence="2">2.7.13.3</ecNumber>
    </recommendedName>
</protein>
<dbReference type="Gene3D" id="1.25.40.10">
    <property type="entry name" value="Tetratricopeptide repeat domain"/>
    <property type="match status" value="1"/>
</dbReference>
<dbReference type="SMART" id="SM00388">
    <property type="entry name" value="HisKA"/>
    <property type="match status" value="1"/>
</dbReference>
<evidence type="ECO:0000256" key="7">
    <source>
        <dbReference type="SAM" id="Phobius"/>
    </source>
</evidence>
<accession>A0A1H5V2W6</accession>
<dbReference type="PANTHER" id="PTHR43711">
    <property type="entry name" value="TWO-COMPONENT HISTIDINE KINASE"/>
    <property type="match status" value="1"/>
</dbReference>
<proteinExistence type="predicted"/>
<dbReference type="EMBL" id="FNUV01000004">
    <property type="protein sequence ID" value="SEF81526.1"/>
    <property type="molecule type" value="Genomic_DNA"/>
</dbReference>
<dbReference type="CDD" id="cd00082">
    <property type="entry name" value="HisKA"/>
    <property type="match status" value="1"/>
</dbReference>
<evidence type="ECO:0000256" key="3">
    <source>
        <dbReference type="ARBA" id="ARBA00022679"/>
    </source>
</evidence>
<evidence type="ECO:0000256" key="6">
    <source>
        <dbReference type="SAM" id="Coils"/>
    </source>
</evidence>
<dbReference type="AlphaFoldDB" id="A0A1H5V2W6"/>
<evidence type="ECO:0000256" key="4">
    <source>
        <dbReference type="ARBA" id="ARBA00022777"/>
    </source>
</evidence>
<gene>
    <name evidence="9" type="ORF">SAMN05216354_1704</name>
</gene>
<keyword evidence="5" id="KW-0902">Two-component regulatory system</keyword>
<evidence type="ECO:0000259" key="8">
    <source>
        <dbReference type="SMART" id="SM00388"/>
    </source>
</evidence>
<dbReference type="InterPro" id="IPR050736">
    <property type="entry name" value="Sensor_HK_Regulatory"/>
</dbReference>
<evidence type="ECO:0000313" key="10">
    <source>
        <dbReference type="Proteomes" id="UP000236735"/>
    </source>
</evidence>
<dbReference type="InterPro" id="IPR003661">
    <property type="entry name" value="HisK_dim/P_dom"/>
</dbReference>
<dbReference type="InterPro" id="IPR011990">
    <property type="entry name" value="TPR-like_helical_dom_sf"/>
</dbReference>
<evidence type="ECO:0000256" key="5">
    <source>
        <dbReference type="ARBA" id="ARBA00023012"/>
    </source>
</evidence>
<dbReference type="Proteomes" id="UP000236735">
    <property type="component" value="Unassembled WGS sequence"/>
</dbReference>
<dbReference type="SUPFAM" id="SSF47384">
    <property type="entry name" value="Homodimeric domain of signal transducing histidine kinase"/>
    <property type="match status" value="1"/>
</dbReference>
<dbReference type="EC" id="2.7.13.3" evidence="2"/>
<keyword evidence="7" id="KW-0472">Membrane</keyword>
<keyword evidence="4 9" id="KW-0418">Kinase</keyword>
<evidence type="ECO:0000313" key="9">
    <source>
        <dbReference type="EMBL" id="SEF81526.1"/>
    </source>
</evidence>
<keyword evidence="3" id="KW-0808">Transferase</keyword>
<dbReference type="Pfam" id="PF00512">
    <property type="entry name" value="HisKA"/>
    <property type="match status" value="1"/>
</dbReference>
<evidence type="ECO:0000256" key="2">
    <source>
        <dbReference type="ARBA" id="ARBA00012438"/>
    </source>
</evidence>
<reference evidence="9 10" key="1">
    <citation type="submission" date="2016-10" db="EMBL/GenBank/DDBJ databases">
        <authorList>
            <person name="de Groot N.N."/>
        </authorList>
    </citation>
    <scope>NUCLEOTIDE SEQUENCE [LARGE SCALE GENOMIC DNA]</scope>
    <source>
        <strain evidence="9 10">AR32</strain>
    </source>
</reference>
<keyword evidence="7" id="KW-1133">Transmembrane helix</keyword>
<keyword evidence="7" id="KW-0812">Transmembrane</keyword>
<keyword evidence="6" id="KW-0175">Coiled coil</keyword>
<dbReference type="InterPro" id="IPR036097">
    <property type="entry name" value="HisK_dim/P_sf"/>
</dbReference>
<feature type="coiled-coil region" evidence="6">
    <location>
        <begin position="352"/>
        <end position="379"/>
    </location>
</feature>
<feature type="transmembrane region" description="Helical" evidence="7">
    <location>
        <begin position="333"/>
        <end position="351"/>
    </location>
</feature>
<evidence type="ECO:0000256" key="1">
    <source>
        <dbReference type="ARBA" id="ARBA00000085"/>
    </source>
</evidence>
<dbReference type="Gene3D" id="1.10.287.130">
    <property type="match status" value="1"/>
</dbReference>
<feature type="domain" description="Signal transduction histidine kinase dimerisation/phosphoacceptor" evidence="8">
    <location>
        <begin position="379"/>
        <end position="441"/>
    </location>
</feature>
<comment type="catalytic activity">
    <reaction evidence="1">
        <text>ATP + protein L-histidine = ADP + protein N-phospho-L-histidine.</text>
        <dbReference type="EC" id="2.7.13.3"/>
    </reaction>
</comment>